<gene>
    <name evidence="1" type="ORF">SSCSM1_152</name>
</gene>
<accession>A0A6M2ZHI1</accession>
<sequence length="53" mass="5690">MANSPVDKSNAFIESGMTLITDPASDKYLKKINNNASHLSNGIKSKEEGGHQT</sequence>
<reference evidence="1" key="1">
    <citation type="submission" date="2019-04" db="EMBL/GenBank/DDBJ databases">
        <title>Genomic and proteomic characterization of cyanophage S-SCSM1 provides new insights into understanding the viral gene diversity and phage-host interactions.</title>
        <authorList>
            <person name="Wang Q."/>
            <person name="Xu Y."/>
            <person name="Jiao N."/>
            <person name="Zhang R."/>
        </authorList>
    </citation>
    <scope>NUCLEOTIDE SEQUENCE [LARGE SCALE GENOMIC DNA]</scope>
</reference>
<dbReference type="EMBL" id="MK867354">
    <property type="protein sequence ID" value="QFG06408.1"/>
    <property type="molecule type" value="Genomic_DNA"/>
</dbReference>
<protein>
    <submittedName>
        <fullName evidence="1">Uncharacterized protein</fullName>
    </submittedName>
</protein>
<proteinExistence type="predicted"/>
<evidence type="ECO:0000313" key="1">
    <source>
        <dbReference type="EMBL" id="QFG06408.1"/>
    </source>
</evidence>
<organism evidence="1">
    <name type="scientific">Synechococcus phage S-SCSM1</name>
    <dbReference type="NCBI Taxonomy" id="2588487"/>
    <lineage>
        <taxon>Viruses</taxon>
        <taxon>Duplodnaviria</taxon>
        <taxon>Heunggongvirae</taxon>
        <taxon>Uroviricota</taxon>
        <taxon>Caudoviricetes</taxon>
        <taxon>Pantevenvirales</taxon>
        <taxon>Kyanoviridae</taxon>
        <taxon>Zhoulongquanvirus</taxon>
        <taxon>Zhoulongquanvirus esscess</taxon>
    </lineage>
</organism>
<name>A0A6M2ZHI1_9CAUD</name>